<name>A0A250JFM1_9BACT</name>
<keyword evidence="3" id="KW-0479">Metal-binding</keyword>
<evidence type="ECO:0000313" key="7">
    <source>
        <dbReference type="Proteomes" id="UP000217257"/>
    </source>
</evidence>
<evidence type="ECO:0000256" key="5">
    <source>
        <dbReference type="ARBA" id="ARBA00022842"/>
    </source>
</evidence>
<evidence type="ECO:0000313" key="6">
    <source>
        <dbReference type="EMBL" id="ATB42398.1"/>
    </source>
</evidence>
<dbReference type="GO" id="GO:0004427">
    <property type="term" value="F:inorganic diphosphate phosphatase activity"/>
    <property type="evidence" value="ECO:0007669"/>
    <property type="project" value="UniProtKB-EC"/>
</dbReference>
<evidence type="ECO:0000256" key="2">
    <source>
        <dbReference type="ARBA" id="ARBA00012146"/>
    </source>
</evidence>
<dbReference type="GO" id="GO:0000287">
    <property type="term" value="F:magnesium ion binding"/>
    <property type="evidence" value="ECO:0007669"/>
    <property type="project" value="InterPro"/>
</dbReference>
<dbReference type="SUPFAM" id="SSF50324">
    <property type="entry name" value="Inorganic pyrophosphatase"/>
    <property type="match status" value="1"/>
</dbReference>
<dbReference type="Gene3D" id="3.90.80.10">
    <property type="entry name" value="Inorganic pyrophosphatase"/>
    <property type="match status" value="1"/>
</dbReference>
<dbReference type="InterPro" id="IPR036649">
    <property type="entry name" value="Pyrophosphatase_sf"/>
</dbReference>
<comment type="cofactor">
    <cofactor evidence="1">
        <name>Mg(2+)</name>
        <dbReference type="ChEBI" id="CHEBI:18420"/>
    </cofactor>
</comment>
<dbReference type="Proteomes" id="UP000217257">
    <property type="component" value="Chromosome"/>
</dbReference>
<accession>A0A250JFM1</accession>
<dbReference type="KEGG" id="cfus:CYFUS_007876"/>
<evidence type="ECO:0000256" key="3">
    <source>
        <dbReference type="ARBA" id="ARBA00022723"/>
    </source>
</evidence>
<dbReference type="Pfam" id="PF00719">
    <property type="entry name" value="Pyrophosphatase"/>
    <property type="match status" value="1"/>
</dbReference>
<evidence type="ECO:0000256" key="4">
    <source>
        <dbReference type="ARBA" id="ARBA00022801"/>
    </source>
</evidence>
<dbReference type="AlphaFoldDB" id="A0A250JFM1"/>
<keyword evidence="4" id="KW-0378">Hydrolase</keyword>
<evidence type="ECO:0000256" key="1">
    <source>
        <dbReference type="ARBA" id="ARBA00001946"/>
    </source>
</evidence>
<proteinExistence type="predicted"/>
<organism evidence="6 7">
    <name type="scientific">Cystobacter fuscus</name>
    <dbReference type="NCBI Taxonomy" id="43"/>
    <lineage>
        <taxon>Bacteria</taxon>
        <taxon>Pseudomonadati</taxon>
        <taxon>Myxococcota</taxon>
        <taxon>Myxococcia</taxon>
        <taxon>Myxococcales</taxon>
        <taxon>Cystobacterineae</taxon>
        <taxon>Archangiaceae</taxon>
        <taxon>Cystobacter</taxon>
    </lineage>
</organism>
<dbReference type="GO" id="GO:0005737">
    <property type="term" value="C:cytoplasm"/>
    <property type="evidence" value="ECO:0007669"/>
    <property type="project" value="InterPro"/>
</dbReference>
<gene>
    <name evidence="6" type="ORF">CYFUS_007876</name>
</gene>
<keyword evidence="5" id="KW-0460">Magnesium</keyword>
<sequence>MNSSGPWPSCYTARVSEFSLPPGLPSEPEVLIESPRGSVVKRRADGSVDFISPLPCPYNYGCVPGLDSGDGDPLDVVVLGPRLRRGARLRVPVVGVIGFLDAGCADPKVICSTRPLRPVDRWGLAAFFHTYALFKRGLYLVRGRRTGDTRYVGWLPGVTPGPT</sequence>
<dbReference type="EC" id="3.6.1.1" evidence="2"/>
<dbReference type="PROSITE" id="PS00387">
    <property type="entry name" value="PPASE"/>
    <property type="match status" value="1"/>
</dbReference>
<reference evidence="6 7" key="1">
    <citation type="submission" date="2017-06" db="EMBL/GenBank/DDBJ databases">
        <title>Sequencing and comparative analysis of myxobacterial genomes.</title>
        <authorList>
            <person name="Rupp O."/>
            <person name="Goesmann A."/>
            <person name="Sogaard-Andersen L."/>
        </authorList>
    </citation>
    <scope>NUCLEOTIDE SEQUENCE [LARGE SCALE GENOMIC DNA]</scope>
    <source>
        <strain evidence="6 7">DSM 52655</strain>
    </source>
</reference>
<dbReference type="InterPro" id="IPR008162">
    <property type="entry name" value="Pyrophosphatase"/>
</dbReference>
<dbReference type="EMBL" id="CP022098">
    <property type="protein sequence ID" value="ATB42398.1"/>
    <property type="molecule type" value="Genomic_DNA"/>
</dbReference>
<dbReference type="GO" id="GO:0006796">
    <property type="term" value="P:phosphate-containing compound metabolic process"/>
    <property type="evidence" value="ECO:0007669"/>
    <property type="project" value="InterPro"/>
</dbReference>
<protein>
    <recommendedName>
        <fullName evidence="2">inorganic diphosphatase</fullName>
        <ecNumber evidence="2">3.6.1.1</ecNumber>
    </recommendedName>
</protein>